<reference evidence="3" key="2">
    <citation type="submission" date="2020-11" db="EMBL/GenBank/DDBJ databases">
        <authorList>
            <consortium name="DOE Joint Genome Institute"/>
            <person name="Kuo A."/>
            <person name="Miyauchi S."/>
            <person name="Kiss E."/>
            <person name="Drula E."/>
            <person name="Kohler A."/>
            <person name="Sanchez-Garcia M."/>
            <person name="Andreopoulos B."/>
            <person name="Barry K.W."/>
            <person name="Bonito G."/>
            <person name="Buee M."/>
            <person name="Carver A."/>
            <person name="Chen C."/>
            <person name="Cichocki N."/>
            <person name="Clum A."/>
            <person name="Culley D."/>
            <person name="Crous P.W."/>
            <person name="Fauchery L."/>
            <person name="Girlanda M."/>
            <person name="Hayes R."/>
            <person name="Keri Z."/>
            <person name="Labutti K."/>
            <person name="Lipzen A."/>
            <person name="Lombard V."/>
            <person name="Magnuson J."/>
            <person name="Maillard F."/>
            <person name="Morin E."/>
            <person name="Murat C."/>
            <person name="Nolan M."/>
            <person name="Ohm R."/>
            <person name="Pangilinan J."/>
            <person name="Pereira M."/>
            <person name="Perotto S."/>
            <person name="Peter M."/>
            <person name="Riley R."/>
            <person name="Sitrit Y."/>
            <person name="Stielow B."/>
            <person name="Szollosi G."/>
            <person name="Zifcakova L."/>
            <person name="Stursova M."/>
            <person name="Spatafora J.W."/>
            <person name="Tedersoo L."/>
            <person name="Vaario L.-M."/>
            <person name="Yamada A."/>
            <person name="Yan M."/>
            <person name="Wang P."/>
            <person name="Xu J."/>
            <person name="Bruns T."/>
            <person name="Baldrian P."/>
            <person name="Vilgalys R."/>
            <person name="Henrissat B."/>
            <person name="Grigoriev I.V."/>
            <person name="Hibbett D."/>
            <person name="Nagy L.G."/>
            <person name="Martin F.M."/>
        </authorList>
    </citation>
    <scope>NUCLEOTIDE SEQUENCE</scope>
    <source>
        <strain evidence="3">UH-Tt-Lm1</strain>
    </source>
</reference>
<dbReference type="Proteomes" id="UP000736335">
    <property type="component" value="Unassembled WGS sequence"/>
</dbReference>
<evidence type="ECO:0000313" key="4">
    <source>
        <dbReference type="Proteomes" id="UP000736335"/>
    </source>
</evidence>
<feature type="compositionally biased region" description="Acidic residues" evidence="1">
    <location>
        <begin position="291"/>
        <end position="303"/>
    </location>
</feature>
<evidence type="ECO:0000313" key="3">
    <source>
        <dbReference type="EMBL" id="KAF9788166.1"/>
    </source>
</evidence>
<reference evidence="3" key="1">
    <citation type="journal article" date="2020" name="Nat. Commun.">
        <title>Large-scale genome sequencing of mycorrhizal fungi provides insights into the early evolution of symbiotic traits.</title>
        <authorList>
            <person name="Miyauchi S."/>
            <person name="Kiss E."/>
            <person name="Kuo A."/>
            <person name="Drula E."/>
            <person name="Kohler A."/>
            <person name="Sanchez-Garcia M."/>
            <person name="Morin E."/>
            <person name="Andreopoulos B."/>
            <person name="Barry K.W."/>
            <person name="Bonito G."/>
            <person name="Buee M."/>
            <person name="Carver A."/>
            <person name="Chen C."/>
            <person name="Cichocki N."/>
            <person name="Clum A."/>
            <person name="Culley D."/>
            <person name="Crous P.W."/>
            <person name="Fauchery L."/>
            <person name="Girlanda M."/>
            <person name="Hayes R.D."/>
            <person name="Keri Z."/>
            <person name="LaButti K."/>
            <person name="Lipzen A."/>
            <person name="Lombard V."/>
            <person name="Magnuson J."/>
            <person name="Maillard F."/>
            <person name="Murat C."/>
            <person name="Nolan M."/>
            <person name="Ohm R.A."/>
            <person name="Pangilinan J."/>
            <person name="Pereira M.F."/>
            <person name="Perotto S."/>
            <person name="Peter M."/>
            <person name="Pfister S."/>
            <person name="Riley R."/>
            <person name="Sitrit Y."/>
            <person name="Stielow J.B."/>
            <person name="Szollosi G."/>
            <person name="Zifcakova L."/>
            <person name="Stursova M."/>
            <person name="Spatafora J.W."/>
            <person name="Tedersoo L."/>
            <person name="Vaario L.M."/>
            <person name="Yamada A."/>
            <person name="Yan M."/>
            <person name="Wang P."/>
            <person name="Xu J."/>
            <person name="Bruns T."/>
            <person name="Baldrian P."/>
            <person name="Vilgalys R."/>
            <person name="Dunand C."/>
            <person name="Henrissat B."/>
            <person name="Grigoriev I.V."/>
            <person name="Hibbett D."/>
            <person name="Nagy L.G."/>
            <person name="Martin F.M."/>
        </authorList>
    </citation>
    <scope>NUCLEOTIDE SEQUENCE</scope>
    <source>
        <strain evidence="3">UH-Tt-Lm1</strain>
    </source>
</reference>
<feature type="compositionally biased region" description="Basic and acidic residues" evidence="1">
    <location>
        <begin position="326"/>
        <end position="349"/>
    </location>
</feature>
<dbReference type="InterPro" id="IPR024047">
    <property type="entry name" value="MM3350-like_sf"/>
</dbReference>
<feature type="domain" description="Plasmid pRiA4b Orf3-like" evidence="2">
    <location>
        <begin position="108"/>
        <end position="296"/>
    </location>
</feature>
<feature type="region of interest" description="Disordered" evidence="1">
    <location>
        <begin position="289"/>
        <end position="396"/>
    </location>
</feature>
<feature type="compositionally biased region" description="Acidic residues" evidence="1">
    <location>
        <begin position="374"/>
        <end position="396"/>
    </location>
</feature>
<evidence type="ECO:0000259" key="2">
    <source>
        <dbReference type="Pfam" id="PF07929"/>
    </source>
</evidence>
<feature type="compositionally biased region" description="Low complexity" evidence="1">
    <location>
        <begin position="25"/>
        <end position="38"/>
    </location>
</feature>
<feature type="region of interest" description="Disordered" evidence="1">
    <location>
        <begin position="1"/>
        <end position="56"/>
    </location>
</feature>
<protein>
    <recommendedName>
        <fullName evidence="2">Plasmid pRiA4b Orf3-like domain-containing protein</fullName>
    </recommendedName>
</protein>
<sequence>MLKRPRDIFDSPNSSSPPNTKRFQSGSSSYASSSTLSSPLKGFSTPSRHSVPSDSPSNPFSLKVAHVLVLPVALRTSTHLELRFQLVHAERATSKRVQKSSSYRSLQKDTYRTALVPPNYSFKLLYKLILFMFDLDSSLEHVFEVQEDVEVYSAPANKPGYVRVKKGKTKLKLSRNFDDQLKAAKAKGKNKARVPLSKDGVEWEGEDDYHLGRVWPQGTEELNKAIIYHHDEMDSVHITLSKSDFERKKSRTNRPFVITAQDPEGPVEDCSMWNRGRNFERFLTQVMNEEKETEEEDSDDDFDVIPRSDTPIDPLPLVTPYPSEPLHQKRLESTGRRLSRELPAKRNGDESSSSEPSSEEDEARARKPKSVQSEESEKEQDCFVDDWDPFGDEAEL</sequence>
<feature type="compositionally biased region" description="Polar residues" evidence="1">
    <location>
        <begin position="11"/>
        <end position="24"/>
    </location>
</feature>
<dbReference type="Gene3D" id="3.10.290.30">
    <property type="entry name" value="MM3350-like"/>
    <property type="match status" value="1"/>
</dbReference>
<dbReference type="Pfam" id="PF07929">
    <property type="entry name" value="PRiA4_ORF3"/>
    <property type="match status" value="1"/>
</dbReference>
<dbReference type="SUPFAM" id="SSF159941">
    <property type="entry name" value="MM3350-like"/>
    <property type="match status" value="1"/>
</dbReference>
<accession>A0A9P6L988</accession>
<organism evidence="3 4">
    <name type="scientific">Thelephora terrestris</name>
    <dbReference type="NCBI Taxonomy" id="56493"/>
    <lineage>
        <taxon>Eukaryota</taxon>
        <taxon>Fungi</taxon>
        <taxon>Dikarya</taxon>
        <taxon>Basidiomycota</taxon>
        <taxon>Agaricomycotina</taxon>
        <taxon>Agaricomycetes</taxon>
        <taxon>Thelephorales</taxon>
        <taxon>Thelephoraceae</taxon>
        <taxon>Thelephora</taxon>
    </lineage>
</organism>
<dbReference type="AlphaFoldDB" id="A0A9P6L988"/>
<evidence type="ECO:0000256" key="1">
    <source>
        <dbReference type="SAM" id="MobiDB-lite"/>
    </source>
</evidence>
<dbReference type="InterPro" id="IPR012912">
    <property type="entry name" value="Plasmid_pRiA4b_Orf3-like"/>
</dbReference>
<comment type="caution">
    <text evidence="3">The sequence shown here is derived from an EMBL/GenBank/DDBJ whole genome shotgun (WGS) entry which is preliminary data.</text>
</comment>
<name>A0A9P6L988_9AGAM</name>
<feature type="compositionally biased region" description="Pro residues" evidence="1">
    <location>
        <begin position="313"/>
        <end position="323"/>
    </location>
</feature>
<dbReference type="OrthoDB" id="2940229at2759"/>
<proteinExistence type="predicted"/>
<feature type="compositionally biased region" description="Polar residues" evidence="1">
    <location>
        <begin position="44"/>
        <end position="56"/>
    </location>
</feature>
<dbReference type="EMBL" id="WIUZ02000004">
    <property type="protein sequence ID" value="KAF9788166.1"/>
    <property type="molecule type" value="Genomic_DNA"/>
</dbReference>
<gene>
    <name evidence="3" type="ORF">BJ322DRAFT_1217330</name>
</gene>
<keyword evidence="4" id="KW-1185">Reference proteome</keyword>